<comment type="caution">
    <text evidence="1">The sequence shown here is derived from an EMBL/GenBank/DDBJ whole genome shotgun (WGS) entry which is preliminary data.</text>
</comment>
<protein>
    <submittedName>
        <fullName evidence="1">Uncharacterized protein</fullName>
    </submittedName>
</protein>
<reference evidence="1" key="1">
    <citation type="journal article" date="2014" name="Front. Microbiol.">
        <title>High frequency of phylogenetically diverse reductive dehalogenase-homologous genes in deep subseafloor sedimentary metagenomes.</title>
        <authorList>
            <person name="Kawai M."/>
            <person name="Futagami T."/>
            <person name="Toyoda A."/>
            <person name="Takaki Y."/>
            <person name="Nishi S."/>
            <person name="Hori S."/>
            <person name="Arai W."/>
            <person name="Tsubouchi T."/>
            <person name="Morono Y."/>
            <person name="Uchiyama I."/>
            <person name="Ito T."/>
            <person name="Fujiyama A."/>
            <person name="Inagaki F."/>
            <person name="Takami H."/>
        </authorList>
    </citation>
    <scope>NUCLEOTIDE SEQUENCE</scope>
    <source>
        <strain evidence="1">Expedition CK06-06</strain>
    </source>
</reference>
<sequence length="89" mass="10068">MGAFSAMNDTTLDDLIAKGLIEITLSNGFKQHYNLSLNGEIIAKELEQEYLYQDNNLTDDDEKSLEQFFNLIDMIAGDVNECEDERSKG</sequence>
<name>X1C5J8_9ZZZZ</name>
<proteinExistence type="predicted"/>
<evidence type="ECO:0000313" key="1">
    <source>
        <dbReference type="EMBL" id="GAG91678.1"/>
    </source>
</evidence>
<dbReference type="AlphaFoldDB" id="X1C5J8"/>
<organism evidence="1">
    <name type="scientific">marine sediment metagenome</name>
    <dbReference type="NCBI Taxonomy" id="412755"/>
    <lineage>
        <taxon>unclassified sequences</taxon>
        <taxon>metagenomes</taxon>
        <taxon>ecological metagenomes</taxon>
    </lineage>
</organism>
<accession>X1C5J8</accession>
<gene>
    <name evidence="1" type="ORF">S01H4_44473</name>
</gene>
<dbReference type="EMBL" id="BART01024665">
    <property type="protein sequence ID" value="GAG91678.1"/>
    <property type="molecule type" value="Genomic_DNA"/>
</dbReference>